<dbReference type="SUPFAM" id="SSF53098">
    <property type="entry name" value="Ribonuclease H-like"/>
    <property type="match status" value="1"/>
</dbReference>
<sequence>MELASSATVVAVKRVGLLEGVDDESDGDSEGGFVAKFDLSAYMHVPLDSERFVWPSEVSIRDEQRRHREVAPAAADENGLVRVDGKLWVPREARDLLQRLLVVTHCGPQGHRGSDVMVTALNDRFAISNTKILDARFLRECLLCKHVKGGKLIQRPWGPTTTATQRNECLHMDYLELGESYGTSHYVLVLKDELTHYCELVAADSATSATAAAAVLDWHKRVGLPEVWESDNGSHFKAALMQQLAEWCRSLSPLY</sequence>
<dbReference type="Pfam" id="PF00665">
    <property type="entry name" value="rve"/>
    <property type="match status" value="1"/>
</dbReference>
<dbReference type="InterPro" id="IPR012337">
    <property type="entry name" value="RNaseH-like_sf"/>
</dbReference>
<accession>A0A9W6TJS2</accession>
<reference evidence="2" key="1">
    <citation type="submission" date="2023-04" db="EMBL/GenBank/DDBJ databases">
        <title>Phytophthora fragariaefolia NBRC 109709.</title>
        <authorList>
            <person name="Ichikawa N."/>
            <person name="Sato H."/>
            <person name="Tonouchi N."/>
        </authorList>
    </citation>
    <scope>NUCLEOTIDE SEQUENCE</scope>
    <source>
        <strain evidence="2">NBRC 109709</strain>
    </source>
</reference>
<dbReference type="InterPro" id="IPR001584">
    <property type="entry name" value="Integrase_cat-core"/>
</dbReference>
<dbReference type="GO" id="GO:0003676">
    <property type="term" value="F:nucleic acid binding"/>
    <property type="evidence" value="ECO:0007669"/>
    <property type="project" value="InterPro"/>
</dbReference>
<dbReference type="OrthoDB" id="123893at2759"/>
<dbReference type="PROSITE" id="PS50994">
    <property type="entry name" value="INTEGRASE"/>
    <property type="match status" value="1"/>
</dbReference>
<proteinExistence type="predicted"/>
<dbReference type="PANTHER" id="PTHR37984:SF5">
    <property type="entry name" value="PROTEIN NYNRIN-LIKE"/>
    <property type="match status" value="1"/>
</dbReference>
<feature type="domain" description="Integrase catalytic" evidence="1">
    <location>
        <begin position="155"/>
        <end position="255"/>
    </location>
</feature>
<dbReference type="Gene3D" id="3.30.420.10">
    <property type="entry name" value="Ribonuclease H-like superfamily/Ribonuclease H"/>
    <property type="match status" value="1"/>
</dbReference>
<dbReference type="InterPro" id="IPR050951">
    <property type="entry name" value="Retrovirus_Pol_polyprotein"/>
</dbReference>
<dbReference type="PANTHER" id="PTHR37984">
    <property type="entry name" value="PROTEIN CBG26694"/>
    <property type="match status" value="1"/>
</dbReference>
<comment type="caution">
    <text evidence="2">The sequence shown here is derived from an EMBL/GenBank/DDBJ whole genome shotgun (WGS) entry which is preliminary data.</text>
</comment>
<organism evidence="2 3">
    <name type="scientific">Phytophthora fragariaefolia</name>
    <dbReference type="NCBI Taxonomy" id="1490495"/>
    <lineage>
        <taxon>Eukaryota</taxon>
        <taxon>Sar</taxon>
        <taxon>Stramenopiles</taxon>
        <taxon>Oomycota</taxon>
        <taxon>Peronosporomycetes</taxon>
        <taxon>Peronosporales</taxon>
        <taxon>Peronosporaceae</taxon>
        <taxon>Phytophthora</taxon>
    </lineage>
</organism>
<protein>
    <submittedName>
        <fullName evidence="2">Unnamed protein product</fullName>
    </submittedName>
</protein>
<dbReference type="EMBL" id="BSXT01000012">
    <property type="protein sequence ID" value="GMF14715.1"/>
    <property type="molecule type" value="Genomic_DNA"/>
</dbReference>
<dbReference type="AlphaFoldDB" id="A0A9W6TJS2"/>
<evidence type="ECO:0000313" key="2">
    <source>
        <dbReference type="EMBL" id="GMF14715.1"/>
    </source>
</evidence>
<name>A0A9W6TJS2_9STRA</name>
<dbReference type="InterPro" id="IPR036397">
    <property type="entry name" value="RNaseH_sf"/>
</dbReference>
<dbReference type="GO" id="GO:0015074">
    <property type="term" value="P:DNA integration"/>
    <property type="evidence" value="ECO:0007669"/>
    <property type="project" value="InterPro"/>
</dbReference>
<evidence type="ECO:0000259" key="1">
    <source>
        <dbReference type="PROSITE" id="PS50994"/>
    </source>
</evidence>
<keyword evidence="3" id="KW-1185">Reference proteome</keyword>
<dbReference type="Proteomes" id="UP001165121">
    <property type="component" value="Unassembled WGS sequence"/>
</dbReference>
<evidence type="ECO:0000313" key="3">
    <source>
        <dbReference type="Proteomes" id="UP001165121"/>
    </source>
</evidence>
<gene>
    <name evidence="2" type="ORF">Pfra01_000015300</name>
</gene>